<protein>
    <recommendedName>
        <fullName evidence="11">Fringe-like glycosyltransferase domain-containing protein</fullName>
    </recommendedName>
</protein>
<comment type="similarity">
    <text evidence="2">Belongs to the glycosyltransferase 31 family.</text>
</comment>
<keyword evidence="8" id="KW-0472">Membrane</keyword>
<evidence type="ECO:0000256" key="8">
    <source>
        <dbReference type="ARBA" id="ARBA00023136"/>
    </source>
</evidence>
<dbReference type="Proteomes" id="UP000827092">
    <property type="component" value="Unassembled WGS sequence"/>
</dbReference>
<evidence type="ECO:0000259" key="11">
    <source>
        <dbReference type="Pfam" id="PF02434"/>
    </source>
</evidence>
<evidence type="ECO:0000256" key="2">
    <source>
        <dbReference type="ARBA" id="ARBA00008661"/>
    </source>
</evidence>
<dbReference type="PANTHER" id="PTHR10811">
    <property type="entry name" value="FRINGE-RELATED"/>
    <property type="match status" value="1"/>
</dbReference>
<feature type="chain" id="PRO_5043641720" description="Fringe-like glycosyltransferase domain-containing protein" evidence="10">
    <location>
        <begin position="21"/>
        <end position="450"/>
    </location>
</feature>
<dbReference type="GO" id="GO:0016020">
    <property type="term" value="C:membrane"/>
    <property type="evidence" value="ECO:0007669"/>
    <property type="project" value="UniProtKB-SubCell"/>
</dbReference>
<sequence>MFCLFYLILSIGNFLQTTYGARESVGFIILQQPLNPYHKTLADDLFEDIRNQYKVIQPEINLILDSDYLEVKGFWTIHPLFKLIAEKKEVDWVVFLEDHTRIDLEKLLQVLQSYDSSQDVFAGYALEDLNPTIIHHFASTGRESILQYPHFSAGFFISTTLANKLTQRCGDCIFSIDPKYELAKFIWNATSVKLTSEPRMCLTKHGEDCATWIKESFPDCGVSVPSSKVGVAVKTCQKFHKDRVPVVKGTWAPDVENLLFFSDVRDKSVPTVKLDVENTPSGHCEKTIRIMKHYVDNQTLIDWLVIADDDTLLNFGRLKKLLSCYNSSHDIALGERYGYSVTSAFGYDYLTGGSGMVFSMSTVKKLVKHCRCPSTDSPDDMIIGLCLKSLAIPATHSPYFHQARPDDYSPQFLASFEHVSFHKHWMINPYEVYREWLQEPAQSLLSHSEL</sequence>
<dbReference type="EMBL" id="JAFNEN010000884">
    <property type="protein sequence ID" value="KAG8176424.1"/>
    <property type="molecule type" value="Genomic_DNA"/>
</dbReference>
<keyword evidence="13" id="KW-1185">Reference proteome</keyword>
<dbReference type="GO" id="GO:0016757">
    <property type="term" value="F:glycosyltransferase activity"/>
    <property type="evidence" value="ECO:0007669"/>
    <property type="project" value="UniProtKB-KW"/>
</dbReference>
<dbReference type="Gene3D" id="3.90.550.50">
    <property type="match status" value="2"/>
</dbReference>
<evidence type="ECO:0000313" key="12">
    <source>
        <dbReference type="EMBL" id="KAG8176424.1"/>
    </source>
</evidence>
<evidence type="ECO:0000256" key="3">
    <source>
        <dbReference type="ARBA" id="ARBA00022676"/>
    </source>
</evidence>
<dbReference type="InterPro" id="IPR003378">
    <property type="entry name" value="Fringe-like_glycosylTrfase"/>
</dbReference>
<evidence type="ECO:0000256" key="4">
    <source>
        <dbReference type="ARBA" id="ARBA00022679"/>
    </source>
</evidence>
<keyword evidence="6" id="KW-0735">Signal-anchor</keyword>
<keyword evidence="7" id="KW-1133">Transmembrane helix</keyword>
<evidence type="ECO:0000256" key="9">
    <source>
        <dbReference type="ARBA" id="ARBA00037847"/>
    </source>
</evidence>
<evidence type="ECO:0000256" key="6">
    <source>
        <dbReference type="ARBA" id="ARBA00022968"/>
    </source>
</evidence>
<evidence type="ECO:0000256" key="1">
    <source>
        <dbReference type="ARBA" id="ARBA00004606"/>
    </source>
</evidence>
<dbReference type="GO" id="GO:0012505">
    <property type="term" value="C:endomembrane system"/>
    <property type="evidence" value="ECO:0007669"/>
    <property type="project" value="UniProtKB-SubCell"/>
</dbReference>
<evidence type="ECO:0000256" key="5">
    <source>
        <dbReference type="ARBA" id="ARBA00022692"/>
    </source>
</evidence>
<dbReference type="FunFam" id="3.90.550.50:FF:000008">
    <property type="entry name" value="Beta-1,3-glucosyltransferase"/>
    <property type="match status" value="1"/>
</dbReference>
<comment type="subcellular location">
    <subcellularLocation>
        <location evidence="9">Endomembrane system</location>
        <topology evidence="9">Single-pass membrane protein</topology>
    </subcellularLocation>
    <subcellularLocation>
        <location evidence="1">Membrane</location>
        <topology evidence="1">Single-pass type II membrane protein</topology>
    </subcellularLocation>
</comment>
<keyword evidence="3" id="KW-0328">Glycosyltransferase</keyword>
<feature type="domain" description="Fringe-like glycosyltransferase" evidence="11">
    <location>
        <begin position="227"/>
        <end position="428"/>
    </location>
</feature>
<dbReference type="AlphaFoldDB" id="A0AAV6TYL7"/>
<keyword evidence="5" id="KW-0812">Transmembrane</keyword>
<evidence type="ECO:0000256" key="7">
    <source>
        <dbReference type="ARBA" id="ARBA00022989"/>
    </source>
</evidence>
<evidence type="ECO:0000313" key="13">
    <source>
        <dbReference type="Proteomes" id="UP000827092"/>
    </source>
</evidence>
<dbReference type="Pfam" id="PF02434">
    <property type="entry name" value="Fringe"/>
    <property type="match status" value="2"/>
</dbReference>
<comment type="caution">
    <text evidence="12">The sequence shown here is derived from an EMBL/GenBank/DDBJ whole genome shotgun (WGS) entry which is preliminary data.</text>
</comment>
<proteinExistence type="inferred from homology"/>
<name>A0AAV6TYL7_9ARAC</name>
<reference evidence="12 13" key="1">
    <citation type="journal article" date="2022" name="Nat. Ecol. Evol.">
        <title>A masculinizing supergene underlies an exaggerated male reproductive morph in a spider.</title>
        <authorList>
            <person name="Hendrickx F."/>
            <person name="De Corte Z."/>
            <person name="Sonet G."/>
            <person name="Van Belleghem S.M."/>
            <person name="Kostlbacher S."/>
            <person name="Vangestel C."/>
        </authorList>
    </citation>
    <scope>NUCLEOTIDE SEQUENCE [LARGE SCALE GENOMIC DNA]</scope>
    <source>
        <strain evidence="12">W744_W776</strain>
    </source>
</reference>
<keyword evidence="10" id="KW-0732">Signal</keyword>
<organism evidence="12 13">
    <name type="scientific">Oedothorax gibbosus</name>
    <dbReference type="NCBI Taxonomy" id="931172"/>
    <lineage>
        <taxon>Eukaryota</taxon>
        <taxon>Metazoa</taxon>
        <taxon>Ecdysozoa</taxon>
        <taxon>Arthropoda</taxon>
        <taxon>Chelicerata</taxon>
        <taxon>Arachnida</taxon>
        <taxon>Araneae</taxon>
        <taxon>Araneomorphae</taxon>
        <taxon>Entelegynae</taxon>
        <taxon>Araneoidea</taxon>
        <taxon>Linyphiidae</taxon>
        <taxon>Erigoninae</taxon>
        <taxon>Oedothorax</taxon>
    </lineage>
</organism>
<feature type="domain" description="Fringe-like glycosyltransferase" evidence="11">
    <location>
        <begin position="88"/>
        <end position="174"/>
    </location>
</feature>
<feature type="signal peptide" evidence="10">
    <location>
        <begin position="1"/>
        <end position="20"/>
    </location>
</feature>
<accession>A0AAV6TYL7</accession>
<keyword evidence="4" id="KW-0808">Transferase</keyword>
<gene>
    <name evidence="12" type="ORF">JTE90_008556</name>
</gene>
<evidence type="ECO:0000256" key="10">
    <source>
        <dbReference type="SAM" id="SignalP"/>
    </source>
</evidence>